<proteinExistence type="predicted"/>
<reference evidence="1 2" key="1">
    <citation type="journal article" date="2018" name="Sci. Rep.">
        <title>Genomic signatures of local adaptation to the degree of environmental predictability in rotifers.</title>
        <authorList>
            <person name="Franch-Gras L."/>
            <person name="Hahn C."/>
            <person name="Garcia-Roger E.M."/>
            <person name="Carmona M.J."/>
            <person name="Serra M."/>
            <person name="Gomez A."/>
        </authorList>
    </citation>
    <scope>NUCLEOTIDE SEQUENCE [LARGE SCALE GENOMIC DNA]</scope>
    <source>
        <strain evidence="1">HYR1</strain>
    </source>
</reference>
<dbReference type="Proteomes" id="UP000276133">
    <property type="component" value="Unassembled WGS sequence"/>
</dbReference>
<name>A0A3M7Q3R0_BRAPC</name>
<organism evidence="1 2">
    <name type="scientific">Brachionus plicatilis</name>
    <name type="common">Marine rotifer</name>
    <name type="synonym">Brachionus muelleri</name>
    <dbReference type="NCBI Taxonomy" id="10195"/>
    <lineage>
        <taxon>Eukaryota</taxon>
        <taxon>Metazoa</taxon>
        <taxon>Spiralia</taxon>
        <taxon>Gnathifera</taxon>
        <taxon>Rotifera</taxon>
        <taxon>Eurotatoria</taxon>
        <taxon>Monogononta</taxon>
        <taxon>Pseudotrocha</taxon>
        <taxon>Ploima</taxon>
        <taxon>Brachionidae</taxon>
        <taxon>Brachionus</taxon>
    </lineage>
</organism>
<protein>
    <submittedName>
        <fullName evidence="1">Uncharacterized protein</fullName>
    </submittedName>
</protein>
<keyword evidence="2" id="KW-1185">Reference proteome</keyword>
<accession>A0A3M7Q3R0</accession>
<evidence type="ECO:0000313" key="1">
    <source>
        <dbReference type="EMBL" id="RNA05849.1"/>
    </source>
</evidence>
<feature type="non-terminal residue" evidence="1">
    <location>
        <position position="244"/>
    </location>
</feature>
<evidence type="ECO:0000313" key="2">
    <source>
        <dbReference type="Proteomes" id="UP000276133"/>
    </source>
</evidence>
<comment type="caution">
    <text evidence="1">The sequence shown here is derived from an EMBL/GenBank/DDBJ whole genome shotgun (WGS) entry which is preliminary data.</text>
</comment>
<dbReference type="AlphaFoldDB" id="A0A3M7Q3R0"/>
<sequence>MNFTKPEQKNRLEVSGGYAVWCIYSRSKILFTLEFGKTTAAPSASSSSECLSSDEGYVGSYSDGYDFNHKLAQNAASSSRRSQQDTVHIQIPALFGEDAPDADPGPDQLELDQKFFPKLDAAVADSETCVLFEDAFSASFGAESRVHLEQLSHKILSDKLSAELVDETEMAGGDWRKVLLKRARDAAKQGELWVEDERDLNAYLNEIDLNVNYCQSDQVYLNSWTHHCDIDQCLKFSSSYTAFN</sequence>
<gene>
    <name evidence="1" type="ORF">BpHYR1_037510</name>
</gene>
<dbReference type="EMBL" id="REGN01007572">
    <property type="protein sequence ID" value="RNA05849.1"/>
    <property type="molecule type" value="Genomic_DNA"/>
</dbReference>